<comment type="caution">
    <text evidence="1">The sequence shown here is derived from an EMBL/GenBank/DDBJ whole genome shotgun (WGS) entry which is preliminary data.</text>
</comment>
<proteinExistence type="predicted"/>
<name>A0A254N5H3_9BURK</name>
<accession>A0A254N5H3</accession>
<sequence>MNDIYMTFDELLTMKALEFKSSISGRGNGALVAHIVERDDEKAEAFGMKNMCFRVSPLLQARFESTLDALGMSKQEALTEALQEMLNKFDAKLTEVGLGPLGYEKRLNDLGFALEEPDADGSRRMVRLQKEGA</sequence>
<dbReference type="RefSeq" id="WP_088484427.1">
    <property type="nucleotide sequence ID" value="NZ_NISI01000006.1"/>
</dbReference>
<evidence type="ECO:0000313" key="2">
    <source>
        <dbReference type="Proteomes" id="UP000197446"/>
    </source>
</evidence>
<gene>
    <name evidence="1" type="ORF">CDO81_17110</name>
</gene>
<dbReference type="AlphaFoldDB" id="A0A254N5H3"/>
<dbReference type="EMBL" id="NISI01000006">
    <property type="protein sequence ID" value="OWR03275.1"/>
    <property type="molecule type" value="Genomic_DNA"/>
</dbReference>
<reference evidence="1 2" key="1">
    <citation type="journal article" date="2007" name="Int. J. Syst. Evol. Microbiol.">
        <title>Description of Pelomonas aquatica sp. nov. and Pelomonas puraquae sp. nov., isolated from industrial and haemodialysis water.</title>
        <authorList>
            <person name="Gomila M."/>
            <person name="Bowien B."/>
            <person name="Falsen E."/>
            <person name="Moore E.R."/>
            <person name="Lalucat J."/>
        </authorList>
    </citation>
    <scope>NUCLEOTIDE SEQUENCE [LARGE SCALE GENOMIC DNA]</scope>
    <source>
        <strain evidence="1 2">CCUG 52769</strain>
    </source>
</reference>
<dbReference type="OrthoDB" id="9153567at2"/>
<keyword evidence="2" id="KW-1185">Reference proteome</keyword>
<protein>
    <submittedName>
        <fullName evidence="1">Uncharacterized protein</fullName>
    </submittedName>
</protein>
<evidence type="ECO:0000313" key="1">
    <source>
        <dbReference type="EMBL" id="OWR03275.1"/>
    </source>
</evidence>
<dbReference type="Proteomes" id="UP000197446">
    <property type="component" value="Unassembled WGS sequence"/>
</dbReference>
<organism evidence="1 2">
    <name type="scientific">Roseateles puraquae</name>
    <dbReference type="NCBI Taxonomy" id="431059"/>
    <lineage>
        <taxon>Bacteria</taxon>
        <taxon>Pseudomonadati</taxon>
        <taxon>Pseudomonadota</taxon>
        <taxon>Betaproteobacteria</taxon>
        <taxon>Burkholderiales</taxon>
        <taxon>Sphaerotilaceae</taxon>
        <taxon>Roseateles</taxon>
    </lineage>
</organism>